<dbReference type="EMBL" id="JAHHGM010000008">
    <property type="protein sequence ID" value="MBT2989413.1"/>
    <property type="molecule type" value="Genomic_DNA"/>
</dbReference>
<proteinExistence type="predicted"/>
<dbReference type="SUPFAM" id="SSF109604">
    <property type="entry name" value="HD-domain/PDEase-like"/>
    <property type="match status" value="1"/>
</dbReference>
<gene>
    <name evidence="2" type="ORF">KME65_10665</name>
</gene>
<dbReference type="PROSITE" id="PS51833">
    <property type="entry name" value="HDOD"/>
    <property type="match status" value="1"/>
</dbReference>
<evidence type="ECO:0000313" key="2">
    <source>
        <dbReference type="EMBL" id="MBT2989413.1"/>
    </source>
</evidence>
<reference evidence="2 3" key="1">
    <citation type="submission" date="2021-05" db="EMBL/GenBank/DDBJ databases">
        <title>Genetic and Functional Diversity in Clade A Lucinid endosymbionts from the Bahamas.</title>
        <authorList>
            <person name="Giani N.M."/>
            <person name="Engel A.S."/>
            <person name="Campbell B.J."/>
        </authorList>
    </citation>
    <scope>NUCLEOTIDE SEQUENCE [LARGE SCALE GENOMIC DNA]</scope>
    <source>
        <strain evidence="2">LUC16012Gg_MoonRockCtena</strain>
    </source>
</reference>
<dbReference type="AlphaFoldDB" id="A0A944M8X3"/>
<feature type="domain" description="HDOD" evidence="1">
    <location>
        <begin position="13"/>
        <end position="208"/>
    </location>
</feature>
<dbReference type="Proteomes" id="UP000770889">
    <property type="component" value="Unassembled WGS sequence"/>
</dbReference>
<protein>
    <submittedName>
        <fullName evidence="2">HDOD domain-containing protein</fullName>
    </submittedName>
</protein>
<sequence length="290" mass="31971">MTPQQLVIEIENLVSLPDVCVKVNRLIDAPNYSAATLGEIISQDTDLSARLLRLVNSAFFNFEAPVETISRAVTVVGTNELRNLVMATTAARIFTGIPGDLVDMAEYWRYSITTGVIAGELAKRCNVLHSERLFVMGVLHDIGRLAIYLKMPQAARDILLITGGDDALLADAENDILGFTHMDVGEALLRKWKLPESIVTVVAYHHRPMATKVFQLETSLLYLASSLANAEIGGMEWEEAIVLVDPVIWSQTGLTPERLASLLEETPRKVMEVMDVVLGPKVRPVQSQPH</sequence>
<dbReference type="PANTHER" id="PTHR33525:SF3">
    <property type="entry name" value="RIBONUCLEASE Y"/>
    <property type="match status" value="1"/>
</dbReference>
<dbReference type="InterPro" id="IPR052340">
    <property type="entry name" value="RNase_Y/CdgJ"/>
</dbReference>
<dbReference type="PANTHER" id="PTHR33525">
    <property type="match status" value="1"/>
</dbReference>
<accession>A0A944M8X3</accession>
<organism evidence="2 3">
    <name type="scientific">Candidatus Thiodiazotropha taylori</name>
    <dbReference type="NCBI Taxonomy" id="2792791"/>
    <lineage>
        <taxon>Bacteria</taxon>
        <taxon>Pseudomonadati</taxon>
        <taxon>Pseudomonadota</taxon>
        <taxon>Gammaproteobacteria</taxon>
        <taxon>Chromatiales</taxon>
        <taxon>Sedimenticolaceae</taxon>
        <taxon>Candidatus Thiodiazotropha</taxon>
    </lineage>
</organism>
<dbReference type="InterPro" id="IPR013976">
    <property type="entry name" value="HDOD"/>
</dbReference>
<dbReference type="Gene3D" id="1.10.3210.10">
    <property type="entry name" value="Hypothetical protein af1432"/>
    <property type="match status" value="1"/>
</dbReference>
<comment type="caution">
    <text evidence="2">The sequence shown here is derived from an EMBL/GenBank/DDBJ whole genome shotgun (WGS) entry which is preliminary data.</text>
</comment>
<dbReference type="Pfam" id="PF08668">
    <property type="entry name" value="HDOD"/>
    <property type="match status" value="1"/>
</dbReference>
<name>A0A944M8X3_9GAMM</name>
<evidence type="ECO:0000313" key="3">
    <source>
        <dbReference type="Proteomes" id="UP000770889"/>
    </source>
</evidence>
<evidence type="ECO:0000259" key="1">
    <source>
        <dbReference type="PROSITE" id="PS51833"/>
    </source>
</evidence>